<accession>A0A7M7GH92</accession>
<dbReference type="InParanoid" id="A0A7M7GH92"/>
<dbReference type="PANTHER" id="PTHR35076:SF1">
    <property type="entry name" value="TUBULIN EPSILON AND DELTA COMPLEX PROTEIN 1"/>
    <property type="match status" value="1"/>
</dbReference>
<evidence type="ECO:0000313" key="3">
    <source>
        <dbReference type="Proteomes" id="UP000007110"/>
    </source>
</evidence>
<reference evidence="3" key="1">
    <citation type="submission" date="2015-02" db="EMBL/GenBank/DDBJ databases">
        <title>Genome sequencing for Strongylocentrotus purpuratus.</title>
        <authorList>
            <person name="Murali S."/>
            <person name="Liu Y."/>
            <person name="Vee V."/>
            <person name="English A."/>
            <person name="Wang M."/>
            <person name="Skinner E."/>
            <person name="Han Y."/>
            <person name="Muzny D.M."/>
            <person name="Worley K.C."/>
            <person name="Gibbs R.A."/>
        </authorList>
    </citation>
    <scope>NUCLEOTIDE SEQUENCE</scope>
</reference>
<evidence type="ECO:0000313" key="2">
    <source>
        <dbReference type="EnsemblMetazoa" id="XP_003726479"/>
    </source>
</evidence>
<proteinExistence type="predicted"/>
<dbReference type="OMA" id="FIPPMKT"/>
<organism evidence="2 3">
    <name type="scientific">Strongylocentrotus purpuratus</name>
    <name type="common">Purple sea urchin</name>
    <dbReference type="NCBI Taxonomy" id="7668"/>
    <lineage>
        <taxon>Eukaryota</taxon>
        <taxon>Metazoa</taxon>
        <taxon>Echinodermata</taxon>
        <taxon>Eleutherozoa</taxon>
        <taxon>Echinozoa</taxon>
        <taxon>Echinoidea</taxon>
        <taxon>Euechinoidea</taxon>
        <taxon>Echinacea</taxon>
        <taxon>Camarodonta</taxon>
        <taxon>Echinidea</taxon>
        <taxon>Strongylocentrotidae</taxon>
        <taxon>Strongylocentrotus</taxon>
    </lineage>
</organism>
<dbReference type="FunCoup" id="A0A7M7GH92">
    <property type="interactions" value="47"/>
</dbReference>
<evidence type="ECO:0000259" key="1">
    <source>
        <dbReference type="Pfam" id="PF14970"/>
    </source>
</evidence>
<sequence length="464" mass="52604">MASSKQGRKHQAKEAIGAFCHILNSNVFITRITPEQFRQAKFDQPEAISSMWTLLKELLQLNFTSSTISKSAKNLAASHLEKADVQSLLYQMGYRCLGFHDDGDVGSRDILVAIGWLLAKLDFVNEQAKVKLEDASPPISTFHLGAVQKALNSGITKASSQWLKDSGPSTPVGQAKYLVWLMGRLRLALKALYCEQQGLCAAIHHVHEATQGVSMPHPSRVNHLTAWETFILRHPKQLQHYLMHLEKQSSFLQTCVVWKEAEPIFWQWMMSVHEAKMSSAAVNPIPPISSNNHHAHHVVATKERSRRIQRLHDLEIELNRQRQVLEDELESRGANDLVSQLSDHPDIHKRKADIDNAVRAKLTNSFEEHRKVHTRSYPLPTVQFSFKPEQAKNRRLKPEALPPNTLNIKDEITRMLDGVRRLQEELDSVKLKQQQRLDGFAEGLMNVVCIPPMLEKTSYSSSGT</sequence>
<dbReference type="Proteomes" id="UP000007110">
    <property type="component" value="Unassembled WGS sequence"/>
</dbReference>
<dbReference type="OrthoDB" id="9906141at2759"/>
<dbReference type="GeneID" id="100891425"/>
<keyword evidence="3" id="KW-1185">Reference proteome</keyword>
<dbReference type="RefSeq" id="XP_003726479.2">
    <property type="nucleotide sequence ID" value="XM_003726431.3"/>
</dbReference>
<dbReference type="KEGG" id="spu:100891425"/>
<dbReference type="InterPro" id="IPR043535">
    <property type="entry name" value="TEDC1"/>
</dbReference>
<reference evidence="2" key="2">
    <citation type="submission" date="2021-01" db="UniProtKB">
        <authorList>
            <consortium name="EnsemblMetazoa"/>
        </authorList>
    </citation>
    <scope>IDENTIFICATION</scope>
</reference>
<dbReference type="AlphaFoldDB" id="A0A7M7GH92"/>
<dbReference type="PANTHER" id="PTHR35076">
    <property type="entry name" value="TUBULIN EPSILON AND DELTA COMPLEX PROTEIN 1"/>
    <property type="match status" value="1"/>
</dbReference>
<dbReference type="Pfam" id="PF14970">
    <property type="entry name" value="TEDC1"/>
    <property type="match status" value="1"/>
</dbReference>
<protein>
    <recommendedName>
        <fullName evidence="1">Tubulin epsilon and delta complex protein 1 domain-containing protein</fullName>
    </recommendedName>
</protein>
<name>A0A7M7GH92_STRPU</name>
<dbReference type="EnsemblMetazoa" id="XM_003726431">
    <property type="protein sequence ID" value="XP_003726479"/>
    <property type="gene ID" value="LOC100891425"/>
</dbReference>
<dbReference type="InterPro" id="IPR027996">
    <property type="entry name" value="TEDC1_dom"/>
</dbReference>
<feature type="domain" description="Tubulin epsilon and delta complex protein 1" evidence="1">
    <location>
        <begin position="93"/>
        <end position="272"/>
    </location>
</feature>